<keyword evidence="2" id="KW-0732">Signal</keyword>
<dbReference type="PROSITE" id="PS51144">
    <property type="entry name" value="ALPHA_CA_2"/>
    <property type="match status" value="1"/>
</dbReference>
<gene>
    <name evidence="5" type="primary">LOC108626619</name>
</gene>
<dbReference type="AlphaFoldDB" id="A0AAJ7J2Y9"/>
<evidence type="ECO:0000313" key="5">
    <source>
        <dbReference type="RefSeq" id="XP_017882877.1"/>
    </source>
</evidence>
<comment type="similarity">
    <text evidence="1">Belongs to the alpha-carbonic anhydrase family.</text>
</comment>
<dbReference type="InterPro" id="IPR036398">
    <property type="entry name" value="CA_dom_sf"/>
</dbReference>
<accession>A0AAJ7J2Y9</accession>
<dbReference type="GeneID" id="108626619"/>
<evidence type="ECO:0000313" key="4">
    <source>
        <dbReference type="Proteomes" id="UP000694925"/>
    </source>
</evidence>
<dbReference type="Pfam" id="PF00194">
    <property type="entry name" value="Carb_anhydrase"/>
    <property type="match status" value="1"/>
</dbReference>
<dbReference type="GO" id="GO:0004089">
    <property type="term" value="F:carbonate dehydratase activity"/>
    <property type="evidence" value="ECO:0007669"/>
    <property type="project" value="InterPro"/>
</dbReference>
<dbReference type="PANTHER" id="PTHR18952">
    <property type="entry name" value="CARBONIC ANHYDRASE"/>
    <property type="match status" value="1"/>
</dbReference>
<dbReference type="SUPFAM" id="SSF51069">
    <property type="entry name" value="Carbonic anhydrase"/>
    <property type="match status" value="1"/>
</dbReference>
<organism evidence="4 5">
    <name type="scientific">Ceratina calcarata</name>
    <dbReference type="NCBI Taxonomy" id="156304"/>
    <lineage>
        <taxon>Eukaryota</taxon>
        <taxon>Metazoa</taxon>
        <taxon>Ecdysozoa</taxon>
        <taxon>Arthropoda</taxon>
        <taxon>Hexapoda</taxon>
        <taxon>Insecta</taxon>
        <taxon>Pterygota</taxon>
        <taxon>Neoptera</taxon>
        <taxon>Endopterygota</taxon>
        <taxon>Hymenoptera</taxon>
        <taxon>Apocrita</taxon>
        <taxon>Aculeata</taxon>
        <taxon>Apoidea</taxon>
        <taxon>Anthophila</taxon>
        <taxon>Apidae</taxon>
        <taxon>Ceratina</taxon>
        <taxon>Zadontomerus</taxon>
    </lineage>
</organism>
<dbReference type="GO" id="GO:0005737">
    <property type="term" value="C:cytoplasm"/>
    <property type="evidence" value="ECO:0007669"/>
    <property type="project" value="TreeGrafter"/>
</dbReference>
<dbReference type="Proteomes" id="UP000694925">
    <property type="component" value="Unplaced"/>
</dbReference>
<dbReference type="InterPro" id="IPR023561">
    <property type="entry name" value="Carbonic_anhydrase_a-class"/>
</dbReference>
<evidence type="ECO:0000256" key="2">
    <source>
        <dbReference type="SAM" id="SignalP"/>
    </source>
</evidence>
<reference evidence="5" key="1">
    <citation type="submission" date="2025-08" db="UniProtKB">
        <authorList>
            <consortium name="RefSeq"/>
        </authorList>
    </citation>
    <scope>IDENTIFICATION</scope>
    <source>
        <tissue evidence="5">Whole body</tissue>
    </source>
</reference>
<dbReference type="GO" id="GO:0008270">
    <property type="term" value="F:zinc ion binding"/>
    <property type="evidence" value="ECO:0007669"/>
    <property type="project" value="InterPro"/>
</dbReference>
<feature type="domain" description="Alpha-carbonic anhydrase" evidence="3">
    <location>
        <begin position="34"/>
        <end position="311"/>
    </location>
</feature>
<dbReference type="CDD" id="cd00326">
    <property type="entry name" value="alpha_CA"/>
    <property type="match status" value="1"/>
</dbReference>
<evidence type="ECO:0000256" key="1">
    <source>
        <dbReference type="ARBA" id="ARBA00010718"/>
    </source>
</evidence>
<dbReference type="SMART" id="SM01057">
    <property type="entry name" value="Carb_anhydrase"/>
    <property type="match status" value="1"/>
</dbReference>
<dbReference type="KEGG" id="ccal:108626619"/>
<dbReference type="PANTHER" id="PTHR18952:SF227">
    <property type="entry name" value="CARBONIC ANHYDRASE 13-RELATED"/>
    <property type="match status" value="1"/>
</dbReference>
<feature type="signal peptide" evidence="2">
    <location>
        <begin position="1"/>
        <end position="27"/>
    </location>
</feature>
<protein>
    <submittedName>
        <fullName evidence="5">Carbonic anhydrase 1-like isoform X1</fullName>
    </submittedName>
</protein>
<dbReference type="InterPro" id="IPR001148">
    <property type="entry name" value="CA_dom"/>
</dbReference>
<dbReference type="Gene3D" id="3.10.200.10">
    <property type="entry name" value="Alpha carbonic anhydrase"/>
    <property type="match status" value="1"/>
</dbReference>
<feature type="chain" id="PRO_5042527748" evidence="2">
    <location>
        <begin position="28"/>
        <end position="311"/>
    </location>
</feature>
<evidence type="ECO:0000259" key="3">
    <source>
        <dbReference type="PROSITE" id="PS51144"/>
    </source>
</evidence>
<sequence length="311" mass="35837">MSVRHYYLVLLLTEVLDWTQLFPWVESDCKLTSFKYGYKDHNGPYIWKILYPACSGSNQSPINIATQLAVVVQPSDPLRWSGYKDEPLSITITNNENNVVINTMWSSSRRPYIEGGCLASAYDLCSLVFHWGQSNEEGSEHTIDYIRFPMELHVWHIKRGFTSLLDASASQENDSILIISFLFQITNADNPYLDHIVTNLWRIAQPGTKAHVPPFPLVWIFPTFEKDYYTYNGSLTQPPCSEVVTWIVQPEPIAISSSQVNYSFVKKSSFLRFQFSWQVAQFRQLCSQEGPILSNCRPVQQVNDRTVFFYT</sequence>
<proteinExistence type="inferred from homology"/>
<keyword evidence="4" id="KW-1185">Reference proteome</keyword>
<name>A0AAJ7J2Y9_9HYME</name>
<dbReference type="RefSeq" id="XP_017882877.1">
    <property type="nucleotide sequence ID" value="XM_018027388.2"/>
</dbReference>